<comment type="caution">
    <text evidence="4">The sequence shown here is derived from an EMBL/GenBank/DDBJ whole genome shotgun (WGS) entry which is preliminary data.</text>
</comment>
<dbReference type="RefSeq" id="WP_208289553.1">
    <property type="nucleotide sequence ID" value="NZ_CP074404.1"/>
</dbReference>
<keyword evidence="2" id="KW-1133">Transmembrane helix</keyword>
<dbReference type="InterPro" id="IPR036286">
    <property type="entry name" value="LexA/Signal_pep-like_sf"/>
</dbReference>
<sequence length="224" mass="23408">MTETGPPATPDAPLVRRVWRAAASVVMWLGVAAAAWLLWPTNLGGCTTLTIVSGESMEPTYQTGDLVVTRCGQPAVGDVVLYEPVDQGGGRIIHRLVGGDGESGWKVQGDNNTWVDPFVPTDAEVLGIARLHVPRLGMVATILATPFVWGSLLVIALAVLVWPRGEDDEEPAEDGASDEPSDEASDEASVDPEAAADREPAADPAYPAAPARADPALATAGRLP</sequence>
<feature type="transmembrane region" description="Helical" evidence="2">
    <location>
        <begin position="136"/>
        <end position="162"/>
    </location>
</feature>
<evidence type="ECO:0000256" key="2">
    <source>
        <dbReference type="SAM" id="Phobius"/>
    </source>
</evidence>
<dbReference type="Gene3D" id="2.10.109.10">
    <property type="entry name" value="Umud Fragment, subunit A"/>
    <property type="match status" value="1"/>
</dbReference>
<reference evidence="4 5" key="1">
    <citation type="submission" date="2021-03" db="EMBL/GenBank/DDBJ databases">
        <title>novel species in genus Cellulomonas.</title>
        <authorList>
            <person name="Zhang G."/>
        </authorList>
    </citation>
    <scope>NUCLEOTIDE SEQUENCE [LARGE SCALE GENOMIC DNA]</scope>
    <source>
        <strain evidence="5">zg-ZUI188</strain>
    </source>
</reference>
<gene>
    <name evidence="4" type="ORF">J4035_10085</name>
</gene>
<dbReference type="Pfam" id="PF00717">
    <property type="entry name" value="Peptidase_S24"/>
    <property type="match status" value="1"/>
</dbReference>
<keyword evidence="5" id="KW-1185">Reference proteome</keyword>
<keyword evidence="2" id="KW-0472">Membrane</keyword>
<evidence type="ECO:0000313" key="5">
    <source>
        <dbReference type="Proteomes" id="UP000678317"/>
    </source>
</evidence>
<evidence type="ECO:0000256" key="1">
    <source>
        <dbReference type="SAM" id="MobiDB-lite"/>
    </source>
</evidence>
<protein>
    <submittedName>
        <fullName evidence="4">S24/S26 family peptidase</fullName>
    </submittedName>
</protein>
<dbReference type="SUPFAM" id="SSF51306">
    <property type="entry name" value="LexA/Signal peptidase"/>
    <property type="match status" value="1"/>
</dbReference>
<keyword evidence="2" id="KW-0812">Transmembrane</keyword>
<evidence type="ECO:0000313" key="4">
    <source>
        <dbReference type="EMBL" id="MBO3084990.1"/>
    </source>
</evidence>
<proteinExistence type="predicted"/>
<dbReference type="EMBL" id="JAGFBM010000004">
    <property type="protein sequence ID" value="MBO3084990.1"/>
    <property type="molecule type" value="Genomic_DNA"/>
</dbReference>
<feature type="domain" description="Peptidase S24/S26A/S26B/S26C" evidence="3">
    <location>
        <begin position="44"/>
        <end position="128"/>
    </location>
</feature>
<feature type="compositionally biased region" description="Low complexity" evidence="1">
    <location>
        <begin position="202"/>
        <end position="224"/>
    </location>
</feature>
<feature type="transmembrane region" description="Helical" evidence="2">
    <location>
        <begin position="18"/>
        <end position="39"/>
    </location>
</feature>
<dbReference type="CDD" id="cd06462">
    <property type="entry name" value="Peptidase_S24_S26"/>
    <property type="match status" value="1"/>
</dbReference>
<dbReference type="InterPro" id="IPR015927">
    <property type="entry name" value="Peptidase_S24_S26A/B/C"/>
</dbReference>
<dbReference type="Proteomes" id="UP000678317">
    <property type="component" value="Unassembled WGS sequence"/>
</dbReference>
<evidence type="ECO:0000259" key="3">
    <source>
        <dbReference type="Pfam" id="PF00717"/>
    </source>
</evidence>
<feature type="compositionally biased region" description="Acidic residues" evidence="1">
    <location>
        <begin position="166"/>
        <end position="190"/>
    </location>
</feature>
<accession>A0ABS3SGW2</accession>
<name>A0ABS3SGW2_9CELL</name>
<organism evidence="4 5">
    <name type="scientific">Cellulomonas fengjieae</name>
    <dbReference type="NCBI Taxonomy" id="2819978"/>
    <lineage>
        <taxon>Bacteria</taxon>
        <taxon>Bacillati</taxon>
        <taxon>Actinomycetota</taxon>
        <taxon>Actinomycetes</taxon>
        <taxon>Micrococcales</taxon>
        <taxon>Cellulomonadaceae</taxon>
        <taxon>Cellulomonas</taxon>
    </lineage>
</organism>
<feature type="region of interest" description="Disordered" evidence="1">
    <location>
        <begin position="166"/>
        <end position="224"/>
    </location>
</feature>